<dbReference type="Gene3D" id="2.10.25.10">
    <property type="entry name" value="Laminin"/>
    <property type="match status" value="7"/>
</dbReference>
<feature type="region of interest" description="Disordered" evidence="7">
    <location>
        <begin position="698"/>
        <end position="719"/>
    </location>
</feature>
<dbReference type="InterPro" id="IPR050969">
    <property type="entry name" value="Dev_Signal_Modulators"/>
</dbReference>
<dbReference type="SMART" id="SM00181">
    <property type="entry name" value="EGF"/>
    <property type="match status" value="8"/>
</dbReference>
<comment type="caution">
    <text evidence="10">The sequence shown here is derived from an EMBL/GenBank/DDBJ whole genome shotgun (WGS) entry which is preliminary data.</text>
</comment>
<feature type="compositionally biased region" description="Basic and acidic residues" evidence="7">
    <location>
        <begin position="1371"/>
        <end position="1393"/>
    </location>
</feature>
<feature type="domain" description="EGF-like" evidence="8">
    <location>
        <begin position="1708"/>
        <end position="1740"/>
    </location>
</feature>
<accession>A0A8K1LQH6</accession>
<dbReference type="PRINTS" id="PR01983">
    <property type="entry name" value="NOTCH"/>
</dbReference>
<organism evidence="10 11">
    <name type="scientific">Zosterops borbonicus</name>
    <dbReference type="NCBI Taxonomy" id="364589"/>
    <lineage>
        <taxon>Eukaryota</taxon>
        <taxon>Metazoa</taxon>
        <taxon>Chordata</taxon>
        <taxon>Craniata</taxon>
        <taxon>Vertebrata</taxon>
        <taxon>Euteleostomi</taxon>
        <taxon>Archelosauria</taxon>
        <taxon>Archosauria</taxon>
        <taxon>Dinosauria</taxon>
        <taxon>Saurischia</taxon>
        <taxon>Theropoda</taxon>
        <taxon>Coelurosauria</taxon>
        <taxon>Aves</taxon>
        <taxon>Neognathae</taxon>
        <taxon>Neoaves</taxon>
        <taxon>Telluraves</taxon>
        <taxon>Australaves</taxon>
        <taxon>Passeriformes</taxon>
        <taxon>Sylvioidea</taxon>
        <taxon>Zosteropidae</taxon>
        <taxon>Zosterops</taxon>
    </lineage>
</organism>
<feature type="region of interest" description="Disordered" evidence="7">
    <location>
        <begin position="1360"/>
        <end position="1393"/>
    </location>
</feature>
<evidence type="ECO:0000256" key="3">
    <source>
        <dbReference type="ARBA" id="ARBA00022737"/>
    </source>
</evidence>
<dbReference type="GO" id="GO:0005102">
    <property type="term" value="F:signaling receptor binding"/>
    <property type="evidence" value="ECO:0007669"/>
    <property type="project" value="TreeGrafter"/>
</dbReference>
<dbReference type="InterPro" id="IPR001881">
    <property type="entry name" value="EGF-like_Ca-bd_dom"/>
</dbReference>
<evidence type="ECO:0000256" key="1">
    <source>
        <dbReference type="ARBA" id="ARBA00022536"/>
    </source>
</evidence>
<evidence type="ECO:0000313" key="11">
    <source>
        <dbReference type="Proteomes" id="UP000796761"/>
    </source>
</evidence>
<dbReference type="PROSITE" id="PS01187">
    <property type="entry name" value="EGF_CA"/>
    <property type="match status" value="1"/>
</dbReference>
<evidence type="ECO:0000259" key="8">
    <source>
        <dbReference type="PROSITE" id="PS50026"/>
    </source>
</evidence>
<dbReference type="InterPro" id="IPR001846">
    <property type="entry name" value="VWF_type-D"/>
</dbReference>
<dbReference type="GO" id="GO:0005576">
    <property type="term" value="C:extracellular region"/>
    <property type="evidence" value="ECO:0007669"/>
    <property type="project" value="TreeGrafter"/>
</dbReference>
<feature type="domain" description="EGF-like" evidence="8">
    <location>
        <begin position="1188"/>
        <end position="1223"/>
    </location>
</feature>
<feature type="disulfide bond" evidence="6">
    <location>
        <begin position="1712"/>
        <end position="1722"/>
    </location>
</feature>
<dbReference type="EMBL" id="SWJQ01000104">
    <property type="protein sequence ID" value="TRZ22201.1"/>
    <property type="molecule type" value="Genomic_DNA"/>
</dbReference>
<dbReference type="SMART" id="SM00179">
    <property type="entry name" value="EGF_CA"/>
    <property type="match status" value="2"/>
</dbReference>
<dbReference type="PROSITE" id="PS50026">
    <property type="entry name" value="EGF_3"/>
    <property type="match status" value="4"/>
</dbReference>
<dbReference type="Gene3D" id="2.60.120.260">
    <property type="entry name" value="Galactose-binding domain-like"/>
    <property type="match status" value="1"/>
</dbReference>
<comment type="caution">
    <text evidence="6">Lacks conserved residue(s) required for the propagation of feature annotation.</text>
</comment>
<dbReference type="Pfam" id="PF23283">
    <property type="entry name" value="D8C_UMOD"/>
    <property type="match status" value="1"/>
</dbReference>
<evidence type="ECO:0000313" key="10">
    <source>
        <dbReference type="EMBL" id="TRZ22201.1"/>
    </source>
</evidence>
<evidence type="ECO:0000256" key="7">
    <source>
        <dbReference type="SAM" id="MobiDB-lite"/>
    </source>
</evidence>
<dbReference type="InterPro" id="IPR009030">
    <property type="entry name" value="Growth_fac_rcpt_cys_sf"/>
</dbReference>
<dbReference type="Pfam" id="PF07974">
    <property type="entry name" value="EGF_2"/>
    <property type="match status" value="1"/>
</dbReference>
<feature type="disulfide bond" evidence="6">
    <location>
        <begin position="1176"/>
        <end position="1185"/>
    </location>
</feature>
<feature type="region of interest" description="Disordered" evidence="7">
    <location>
        <begin position="584"/>
        <end position="614"/>
    </location>
</feature>
<feature type="domain" description="EGF-like" evidence="8">
    <location>
        <begin position="1147"/>
        <end position="1186"/>
    </location>
</feature>
<keyword evidence="3" id="KW-0677">Repeat</keyword>
<dbReference type="GO" id="GO:0009986">
    <property type="term" value="C:cell surface"/>
    <property type="evidence" value="ECO:0007669"/>
    <property type="project" value="TreeGrafter"/>
</dbReference>
<reference evidence="10" key="1">
    <citation type="submission" date="2019-04" db="EMBL/GenBank/DDBJ databases">
        <title>Genome assembly of Zosterops borbonicus 15179.</title>
        <authorList>
            <person name="Leroy T."/>
            <person name="Anselmetti Y."/>
            <person name="Tilak M.-K."/>
            <person name="Nabholz B."/>
        </authorList>
    </citation>
    <scope>NUCLEOTIDE SEQUENCE</scope>
    <source>
        <strain evidence="10">HGM_15179</strain>
        <tissue evidence="10">Muscle</tissue>
    </source>
</reference>
<dbReference type="CDD" id="cd00054">
    <property type="entry name" value="EGF_CA"/>
    <property type="match status" value="2"/>
</dbReference>
<dbReference type="PROSITE" id="PS51233">
    <property type="entry name" value="VWFD"/>
    <property type="match status" value="1"/>
</dbReference>
<dbReference type="GO" id="GO:0005509">
    <property type="term" value="F:calcium ion binding"/>
    <property type="evidence" value="ECO:0007669"/>
    <property type="project" value="InterPro"/>
</dbReference>
<protein>
    <recommendedName>
        <fullName evidence="12">von Willebrand factor D and EGF domain-containing protein-like</fullName>
    </recommendedName>
</protein>
<dbReference type="PROSITE" id="PS00022">
    <property type="entry name" value="EGF_1"/>
    <property type="match status" value="4"/>
</dbReference>
<dbReference type="PANTHER" id="PTHR14949:SF52">
    <property type="entry name" value="VON WILLEBRAND FACTOR D AND EGF DOMAIN-CONTAINING PROTEIN"/>
    <property type="match status" value="1"/>
</dbReference>
<gene>
    <name evidence="10" type="ORF">HGM15179_004907</name>
</gene>
<feature type="region of interest" description="Disordered" evidence="7">
    <location>
        <begin position="1441"/>
        <end position="1545"/>
    </location>
</feature>
<dbReference type="Proteomes" id="UP000796761">
    <property type="component" value="Unassembled WGS sequence"/>
</dbReference>
<evidence type="ECO:0000259" key="9">
    <source>
        <dbReference type="PROSITE" id="PS51233"/>
    </source>
</evidence>
<dbReference type="SUPFAM" id="SSF57184">
    <property type="entry name" value="Growth factor receptor domain"/>
    <property type="match status" value="1"/>
</dbReference>
<dbReference type="InterPro" id="IPR057885">
    <property type="entry name" value="Ig_VWDE"/>
</dbReference>
<dbReference type="FunFam" id="2.10.25.10:FF:000499">
    <property type="entry name" value="Predicted protein"/>
    <property type="match status" value="1"/>
</dbReference>
<sequence length="1741" mass="190917">MNEQRIPRNEFERNIEINWFWQNQTCPALSMSVTPMSIIHVHIAMAAPECWPGGHHVLRDPHRSTSFDSLELQRVASQDLVCDHSLPPAWYRFMLGHRPGEMPTRCVEMNKCGTQAPVWLSLKSESLPAPGESKRLMGCATWQVFGGTRDCCLFRIPIAVRNCGAFFVYLLQPTPGCMGYCAEALQPVIAPELVQGQVHLRCSYSPSPLEPPVQYRVLWSRLSSSGKREQIHQETTPQPFSHVEMDGTKLRLGDTVFCTVTAFRRDTPEQQSLPEDSKGFYAGIKFFPESLEIAEDGKEHVLTVLSTVPIACPGQDDSCKITLQLSTEDLGSQAPGTPDITLSACQVDLVAGPCSGSSCAAAKVTVTAVTDFAQDGNRLSRVRAQPVSPRDPLWRAHTPRDVKVTVRDLPTGNCYSFTDPHIITFDGWRYDSHKIGTFLLCRSDARAFEVHVRQWDCGGHRSATACNCGVAAREEGDTVVLDTCNGHFQDSRPQLTVKSTEASPRVKILKSYGGRKITILFPSGAFVRADLSEWGMGVTVRTPGRDFNSTRGLCGLFDGMAHNDLGNVPREDFIEEWRIPPGKSLFDRTPAPSERNQRKGFCRSQNGSTKPVPVVNTKSAFQAPSPQPPGCHHDHVDHSSAIPYLDVTSEFVTHTESTLRKDEKPPTKTFGQRYFSKSVQKRRSLEIPLMPLPHNVSINSNSSIDSTKPRGDLRKAKRQDKYYEYSSSHPLQGPAQRDSKSFAYFFPEDYFEGDRMKFPLSWPTPNGLTATKAREICHQILANSTIGLVCKGLLAKHLDEAIDICLLDLQLKDNVAWVRALIALLENECERRVLEKRKGEFPVGNHPSAAWGEILTALWCPELCNGHGRCTELGCQCLEGHSSYDCSVTKKQALEITALENGGLCDVRASDCSRIRVFGLGFRDSPSLHCQVTRLMHLDGEWISGEQESTKANFLSSEAVDCQIPVLTITEAVHFVAGDEPFARWQVKITNDGFQYSNSRVLTLYDAVCQVCQFHPTGLCKLKENTCNIDGLCYGEGESSPTSPCLLCEPDVSKFTWSVNQNNLPPVFQAPSSQLLTFIGENFVYQLIAVDPEGSAVLFILEAGPRGARLSPAGLLLWKVDSEETQTFEFTVSDECNAQSRYSIEVGVKPCSCLSGGTCVTNIKYPPGLGEYLCLCPNGFDGEFCQEDIRDCKSNPCGSGTCVDSMESYFCKCPPGLGGLTCQEDKNECEESLCFPGVSCMNTFGSYACGVCPTGMEGNGKICKSVFAADVTEALSNGKGELNRTKVKQPLQSLEAKDSPVIKNFNISDRHAPVSPRPSCANKPCFPGAPCFDRKPPHVGYVCGRCPPGLLGNGRICTKAPRTDLPSRSVQSHEDFPGGNTEDARGSHQEDVSKTSTNVFSILSQPQIPRQDITFLLERNPPVIHIPSITSERKTFQGLQISPEKQPDMEFTAPEKQPYLENRSGTLTPLLHEEPEPRAPAVSVTSHPPPHLNQHKETTAQPVPPHPNTNSGSFSARAQTHSRHGYSARRWPTRGFPTEQPRTSPLSMHIPSPHRLSGPSLDVASQSVGSAPRARLPAPTTAARKLFSRARAAVELPKPSSGEHHKGVCADLPCFTDVQCEPAGDGEVKCGPCPPGYSGDGITCEAQCEPPCEHGGTCLPHNTCSCAYGFVGPRCETMVCNRHCHNGGVCVSPDECQCRQGWSSPSCETAVCNPVCLNGGVCVRPNMCSCPSGFYGPQCQR</sequence>
<dbReference type="OrthoDB" id="382013at2759"/>
<dbReference type="Pfam" id="PF00094">
    <property type="entry name" value="VWD"/>
    <property type="match status" value="1"/>
</dbReference>
<dbReference type="PROSITE" id="PS00010">
    <property type="entry name" value="ASX_HYDROXYL"/>
    <property type="match status" value="1"/>
</dbReference>
<feature type="disulfide bond" evidence="6">
    <location>
        <begin position="1648"/>
        <end position="1658"/>
    </location>
</feature>
<evidence type="ECO:0000256" key="5">
    <source>
        <dbReference type="ARBA" id="ARBA00023157"/>
    </source>
</evidence>
<keyword evidence="11" id="KW-1185">Reference proteome</keyword>
<feature type="disulfide bond" evidence="6">
    <location>
        <begin position="1730"/>
        <end position="1739"/>
    </location>
</feature>
<dbReference type="InterPro" id="IPR013111">
    <property type="entry name" value="EGF_extracell"/>
</dbReference>
<name>A0A8K1LQH6_9PASS</name>
<feature type="compositionally biased region" description="Basic and acidic residues" evidence="7">
    <location>
        <begin position="707"/>
        <end position="719"/>
    </location>
</feature>
<dbReference type="Pfam" id="PF26129">
    <property type="entry name" value="Vwde"/>
    <property type="match status" value="1"/>
</dbReference>
<dbReference type="Pfam" id="PF25776">
    <property type="entry name" value="Ig_VWDE"/>
    <property type="match status" value="1"/>
</dbReference>
<evidence type="ECO:0000256" key="6">
    <source>
        <dbReference type="PROSITE-ProRule" id="PRU00076"/>
    </source>
</evidence>
<keyword evidence="1 6" id="KW-0245">EGF-like domain</keyword>
<feature type="disulfide bond" evidence="6">
    <location>
        <begin position="1192"/>
        <end position="1202"/>
    </location>
</feature>
<dbReference type="InterPro" id="IPR058727">
    <property type="entry name" value="Helical_Vwde"/>
</dbReference>
<dbReference type="InterPro" id="IPR057774">
    <property type="entry name" value="D8C_UMOD/GP2/OIT3-like"/>
</dbReference>
<dbReference type="FunFam" id="2.10.25.10:FF:000490">
    <property type="entry name" value="von Willebrand factor D and EGF domain-containing protein"/>
    <property type="match status" value="1"/>
</dbReference>
<dbReference type="InterPro" id="IPR000742">
    <property type="entry name" value="EGF"/>
</dbReference>
<keyword evidence="5 6" id="KW-1015">Disulfide bond</keyword>
<feature type="compositionally biased region" description="Polar residues" evidence="7">
    <location>
        <begin position="1508"/>
        <end position="1519"/>
    </location>
</feature>
<feature type="domain" description="EGF-like" evidence="8">
    <location>
        <begin position="1645"/>
        <end position="1676"/>
    </location>
</feature>
<evidence type="ECO:0000256" key="4">
    <source>
        <dbReference type="ARBA" id="ARBA00023054"/>
    </source>
</evidence>
<dbReference type="InterPro" id="IPR000152">
    <property type="entry name" value="EGF-type_Asp/Asn_hydroxyl_site"/>
</dbReference>
<feature type="non-terminal residue" evidence="10">
    <location>
        <position position="1"/>
    </location>
</feature>
<proteinExistence type="predicted"/>
<dbReference type="InterPro" id="IPR018097">
    <property type="entry name" value="EGF_Ca-bd_CS"/>
</dbReference>
<dbReference type="SUPFAM" id="SSF57196">
    <property type="entry name" value="EGF/Laminin"/>
    <property type="match status" value="1"/>
</dbReference>
<keyword evidence="2" id="KW-0732">Signal</keyword>
<feature type="disulfide bond" evidence="6">
    <location>
        <begin position="1666"/>
        <end position="1675"/>
    </location>
</feature>
<dbReference type="PROSITE" id="PS01186">
    <property type="entry name" value="EGF_2"/>
    <property type="match status" value="3"/>
</dbReference>
<feature type="disulfide bond" evidence="6">
    <location>
        <begin position="1213"/>
        <end position="1222"/>
    </location>
</feature>
<evidence type="ECO:0008006" key="12">
    <source>
        <dbReference type="Google" id="ProtNLM"/>
    </source>
</evidence>
<feature type="domain" description="VWFD" evidence="9">
    <location>
        <begin position="412"/>
        <end position="585"/>
    </location>
</feature>
<dbReference type="PANTHER" id="PTHR14949">
    <property type="entry name" value="EGF-LIKE-DOMAIN, MULTIPLE 7, 8"/>
    <property type="match status" value="1"/>
</dbReference>
<evidence type="ECO:0000256" key="2">
    <source>
        <dbReference type="ARBA" id="ARBA00022729"/>
    </source>
</evidence>
<keyword evidence="4" id="KW-0175">Coiled coil</keyword>